<dbReference type="GO" id="GO:0006511">
    <property type="term" value="P:ubiquitin-dependent protein catabolic process"/>
    <property type="evidence" value="ECO:0007669"/>
    <property type="project" value="InterPro"/>
</dbReference>
<organism evidence="6 7">
    <name type="scientific">Metschnikowia bicuspidata var. bicuspidata NRRL YB-4993</name>
    <dbReference type="NCBI Taxonomy" id="869754"/>
    <lineage>
        <taxon>Eukaryota</taxon>
        <taxon>Fungi</taxon>
        <taxon>Dikarya</taxon>
        <taxon>Ascomycota</taxon>
        <taxon>Saccharomycotina</taxon>
        <taxon>Pichiomycetes</taxon>
        <taxon>Metschnikowiaceae</taxon>
        <taxon>Metschnikowia</taxon>
    </lineage>
</organism>
<dbReference type="InterPro" id="IPR016158">
    <property type="entry name" value="Cullin_homology"/>
</dbReference>
<dbReference type="Pfam" id="PF00888">
    <property type="entry name" value="Cullin"/>
    <property type="match status" value="1"/>
</dbReference>
<dbReference type="InterPro" id="IPR019559">
    <property type="entry name" value="Cullin_neddylation_domain"/>
</dbReference>
<dbReference type="EMBL" id="LXTC01000001">
    <property type="protein sequence ID" value="OBA24472.1"/>
    <property type="molecule type" value="Genomic_DNA"/>
</dbReference>
<dbReference type="Pfam" id="PF26557">
    <property type="entry name" value="Cullin_AB"/>
    <property type="match status" value="1"/>
</dbReference>
<dbReference type="Pfam" id="PF10557">
    <property type="entry name" value="Cullin_Nedd8"/>
    <property type="match status" value="1"/>
</dbReference>
<sequence length="760" mass="87007">MKKLAILDMGGDTSASSVSGSHLGSGSPNITPDAYHPKRAKHYSEDFKHRITQLKAQLHEIISKILNGDQVNDLYALIYRDVEHLCIAKHSEQALLSEFIFHEIDKALSTGILPRLSGCLQNSADNSMVDTAKSFLKIYSDWDRSLMLLLQLFLFLDRSYLLHHPRHLCIREYGIRKFVDRLMIHSSSEDVYQKSNDPVCTLVSLLLAETRKDRSNYSLFELTTNLITTLGQMDPDNNLNVNTSLESIMIKDYTKLLKLWMKNKTNYVLELLRNMNDDGILLMRASKSPVLVNRINSKLKWKFLLSELSLFLEPSLPALTQPQNLHYLEAVRCFCDNSMTDYGVDSTKVLLVLWGKYVQSRSKSIGLESDVIPSILDLWDDLMRICKKGFKSDSFEFEVRTALTKSFGKMDLATTIALHLSKYCDSAMKQASKAEETFSELKANVITIFKLIPDKLAFLFVYEKDLSKRILMARNFSFTFEKQLVDAIVSVVGENDENFKMRAMLRDYSNSKSLFSHLHFPSAPQMDFSALVLEKKVWPEIPGFETDICLPHALKLTLTEFERTHLKNDENHKVLDWRNYTLHQITLTTSFASETKELQVNLLQAIILMLFQEVNTVSFTYILHSTRMDEKILRRVLASLTTDKYPILKIHGDVITFNDDFKDKSGKIKLPMGREKESVVIEGTKKLLHQGRSSETRSALVRIMKMHKSLPFTQLLGKVIEVLTPRGTTNIQEIKAEIEYLILTDYIARDAMGSTLSYIP</sequence>
<proteinExistence type="inferred from homology"/>
<keyword evidence="7" id="KW-1185">Reference proteome</keyword>
<comment type="caution">
    <text evidence="6">The sequence shown here is derived from an EMBL/GenBank/DDBJ whole genome shotgun (WGS) entry which is preliminary data.</text>
</comment>
<evidence type="ECO:0000259" key="5">
    <source>
        <dbReference type="PROSITE" id="PS50069"/>
    </source>
</evidence>
<reference evidence="6 7" key="1">
    <citation type="submission" date="2016-05" db="EMBL/GenBank/DDBJ databases">
        <title>Comparative genomics of biotechnologically important yeasts.</title>
        <authorList>
            <consortium name="DOE Joint Genome Institute"/>
            <person name="Riley R."/>
            <person name="Haridas S."/>
            <person name="Wolfe K.H."/>
            <person name="Lopes M.R."/>
            <person name="Hittinger C.T."/>
            <person name="Goker M."/>
            <person name="Salamov A."/>
            <person name="Wisecaver J."/>
            <person name="Long T.M."/>
            <person name="Aerts A.L."/>
            <person name="Barry K."/>
            <person name="Choi C."/>
            <person name="Clum A."/>
            <person name="Coughlan A.Y."/>
            <person name="Deshpande S."/>
            <person name="Douglass A.P."/>
            <person name="Hanson S.J."/>
            <person name="Klenk H.-P."/>
            <person name="LaButti K."/>
            <person name="Lapidus A."/>
            <person name="Lindquist E."/>
            <person name="Lipzen A."/>
            <person name="Meier-kolthoff J.P."/>
            <person name="Ohm R.A."/>
            <person name="Otillar R.P."/>
            <person name="Pangilinan J."/>
            <person name="Peng Y."/>
            <person name="Rokas A."/>
            <person name="Rosa C.A."/>
            <person name="Scheuner C."/>
            <person name="Sibirny A.A."/>
            <person name="Slot J.C."/>
            <person name="Stielow J.B."/>
            <person name="Sun H."/>
            <person name="Kurtzman C.P."/>
            <person name="Blackwell M."/>
            <person name="Grigoriev I.V."/>
            <person name="Jeffries T.W."/>
        </authorList>
    </citation>
    <scope>NUCLEOTIDE SEQUENCE [LARGE SCALE GENOMIC DNA]</scope>
    <source>
        <strain evidence="6 7">NRRL YB-4993</strain>
    </source>
</reference>
<dbReference type="InterPro" id="IPR016159">
    <property type="entry name" value="Cullin_repeat-like_dom_sf"/>
</dbReference>
<gene>
    <name evidence="6" type="ORF">METBIDRAFT_30736</name>
</gene>
<evidence type="ECO:0000256" key="1">
    <source>
        <dbReference type="ARBA" id="ARBA00006019"/>
    </source>
</evidence>
<comment type="similarity">
    <text evidence="1 2 3">Belongs to the cullin family.</text>
</comment>
<dbReference type="GeneID" id="30028669"/>
<dbReference type="Gene3D" id="1.10.10.10">
    <property type="entry name" value="Winged helix-like DNA-binding domain superfamily/Winged helix DNA-binding domain"/>
    <property type="match status" value="1"/>
</dbReference>
<feature type="compositionally biased region" description="Low complexity" evidence="4">
    <location>
        <begin position="14"/>
        <end position="27"/>
    </location>
</feature>
<evidence type="ECO:0000313" key="7">
    <source>
        <dbReference type="Proteomes" id="UP000092555"/>
    </source>
</evidence>
<evidence type="ECO:0000256" key="4">
    <source>
        <dbReference type="SAM" id="MobiDB-lite"/>
    </source>
</evidence>
<dbReference type="GO" id="GO:0031625">
    <property type="term" value="F:ubiquitin protein ligase binding"/>
    <property type="evidence" value="ECO:0007669"/>
    <property type="project" value="InterPro"/>
</dbReference>
<accession>A0A1A0HKQ4</accession>
<name>A0A1A0HKQ4_9ASCO</name>
<dbReference type="SMART" id="SM00182">
    <property type="entry name" value="CULLIN"/>
    <property type="match status" value="1"/>
</dbReference>
<dbReference type="SUPFAM" id="SSF74788">
    <property type="entry name" value="Cullin repeat-like"/>
    <property type="match status" value="1"/>
</dbReference>
<dbReference type="STRING" id="869754.A0A1A0HKQ4"/>
<dbReference type="SUPFAM" id="SSF75632">
    <property type="entry name" value="Cullin homology domain"/>
    <property type="match status" value="1"/>
</dbReference>
<dbReference type="AlphaFoldDB" id="A0A1A0HKQ4"/>
<dbReference type="Gene3D" id="1.20.1310.10">
    <property type="entry name" value="Cullin Repeats"/>
    <property type="match status" value="2"/>
</dbReference>
<dbReference type="InterPro" id="IPR036390">
    <property type="entry name" value="WH_DNA-bd_sf"/>
</dbReference>
<dbReference type="OrthoDB" id="27073at2759"/>
<dbReference type="InterPro" id="IPR001373">
    <property type="entry name" value="Cullin_N"/>
</dbReference>
<dbReference type="SUPFAM" id="SSF46785">
    <property type="entry name" value="Winged helix' DNA-binding domain"/>
    <property type="match status" value="1"/>
</dbReference>
<dbReference type="Gene3D" id="3.30.230.130">
    <property type="entry name" value="Cullin, Chain C, Domain 2"/>
    <property type="match status" value="1"/>
</dbReference>
<evidence type="ECO:0000256" key="2">
    <source>
        <dbReference type="PROSITE-ProRule" id="PRU00330"/>
    </source>
</evidence>
<evidence type="ECO:0000256" key="3">
    <source>
        <dbReference type="RuleBase" id="RU003829"/>
    </source>
</evidence>
<dbReference type="InterPro" id="IPR036388">
    <property type="entry name" value="WH-like_DNA-bd_sf"/>
</dbReference>
<dbReference type="RefSeq" id="XP_018714953.1">
    <property type="nucleotide sequence ID" value="XM_018855693.1"/>
</dbReference>
<dbReference type="InterPro" id="IPR059120">
    <property type="entry name" value="Cullin-like_AB"/>
</dbReference>
<dbReference type="Proteomes" id="UP000092555">
    <property type="component" value="Unassembled WGS sequence"/>
</dbReference>
<feature type="domain" description="Cullin family profile" evidence="5">
    <location>
        <begin position="415"/>
        <end position="641"/>
    </location>
</feature>
<feature type="region of interest" description="Disordered" evidence="4">
    <location>
        <begin position="7"/>
        <end position="35"/>
    </location>
</feature>
<dbReference type="InterPro" id="IPR045093">
    <property type="entry name" value="Cullin"/>
</dbReference>
<dbReference type="PANTHER" id="PTHR11932">
    <property type="entry name" value="CULLIN"/>
    <property type="match status" value="1"/>
</dbReference>
<dbReference type="PROSITE" id="PS50069">
    <property type="entry name" value="CULLIN_2"/>
    <property type="match status" value="1"/>
</dbReference>
<evidence type="ECO:0000313" key="6">
    <source>
        <dbReference type="EMBL" id="OBA24472.1"/>
    </source>
</evidence>
<dbReference type="InterPro" id="IPR036317">
    <property type="entry name" value="Cullin_homology_sf"/>
</dbReference>
<protein>
    <recommendedName>
        <fullName evidence="5">Cullin family profile domain-containing protein</fullName>
    </recommendedName>
</protein>
<dbReference type="SMART" id="SM00884">
    <property type="entry name" value="Cullin_Nedd8"/>
    <property type="match status" value="1"/>
</dbReference>